<reference evidence="2" key="1">
    <citation type="submission" date="2016-06" db="EMBL/GenBank/DDBJ databases">
        <title>Parallel loss of symbiosis genes in relatives of nitrogen-fixing non-legume Parasponia.</title>
        <authorList>
            <person name="Van Velzen R."/>
            <person name="Holmer R."/>
            <person name="Bu F."/>
            <person name="Rutten L."/>
            <person name="Van Zeijl A."/>
            <person name="Liu W."/>
            <person name="Santuari L."/>
            <person name="Cao Q."/>
            <person name="Sharma T."/>
            <person name="Shen D."/>
            <person name="Roswanjaya Y."/>
            <person name="Wardhani T."/>
            <person name="Kalhor M.S."/>
            <person name="Jansen J."/>
            <person name="Van den Hoogen J."/>
            <person name="Gungor B."/>
            <person name="Hartog M."/>
            <person name="Hontelez J."/>
            <person name="Verver J."/>
            <person name="Yang W.-C."/>
            <person name="Schijlen E."/>
            <person name="Repin R."/>
            <person name="Schilthuizen M."/>
            <person name="Schranz E."/>
            <person name="Heidstra R."/>
            <person name="Miyata K."/>
            <person name="Fedorova E."/>
            <person name="Kohlen W."/>
            <person name="Bisseling T."/>
            <person name="Smit S."/>
            <person name="Geurts R."/>
        </authorList>
    </citation>
    <scope>NUCLEOTIDE SEQUENCE [LARGE SCALE GENOMIC DNA]</scope>
    <source>
        <strain evidence="2">cv. WU1-14</strain>
    </source>
</reference>
<gene>
    <name evidence="1" type="ORF">PanWU01x14_360630</name>
</gene>
<proteinExistence type="predicted"/>
<comment type="caution">
    <text evidence="1">The sequence shown here is derived from an EMBL/GenBank/DDBJ whole genome shotgun (WGS) entry which is preliminary data.</text>
</comment>
<name>A0A2P5A7N4_PARAD</name>
<accession>A0A2P5A7N4</accession>
<dbReference type="Proteomes" id="UP000237105">
    <property type="component" value="Unassembled WGS sequence"/>
</dbReference>
<protein>
    <submittedName>
        <fullName evidence="1">Uncharacterized protein</fullName>
    </submittedName>
</protein>
<sequence>MSCGWGQMGGVYIGVGGERDAALEDRCSNQLHMLAINRNYYDATMISTTILRSCRWFLKIWKLCIEARGENW</sequence>
<dbReference type="EMBL" id="JXTB01000808">
    <property type="protein sequence ID" value="PON32523.1"/>
    <property type="molecule type" value="Genomic_DNA"/>
</dbReference>
<evidence type="ECO:0000313" key="2">
    <source>
        <dbReference type="Proteomes" id="UP000237105"/>
    </source>
</evidence>
<keyword evidence="2" id="KW-1185">Reference proteome</keyword>
<evidence type="ECO:0000313" key="1">
    <source>
        <dbReference type="EMBL" id="PON32523.1"/>
    </source>
</evidence>
<organism evidence="1 2">
    <name type="scientific">Parasponia andersonii</name>
    <name type="common">Sponia andersonii</name>
    <dbReference type="NCBI Taxonomy" id="3476"/>
    <lineage>
        <taxon>Eukaryota</taxon>
        <taxon>Viridiplantae</taxon>
        <taxon>Streptophyta</taxon>
        <taxon>Embryophyta</taxon>
        <taxon>Tracheophyta</taxon>
        <taxon>Spermatophyta</taxon>
        <taxon>Magnoliopsida</taxon>
        <taxon>eudicotyledons</taxon>
        <taxon>Gunneridae</taxon>
        <taxon>Pentapetalae</taxon>
        <taxon>rosids</taxon>
        <taxon>fabids</taxon>
        <taxon>Rosales</taxon>
        <taxon>Cannabaceae</taxon>
        <taxon>Parasponia</taxon>
    </lineage>
</organism>
<dbReference type="AlphaFoldDB" id="A0A2P5A7N4"/>